<dbReference type="EMBL" id="BK035277">
    <property type="protein sequence ID" value="DAG90763.1"/>
    <property type="molecule type" value="Genomic_DNA"/>
</dbReference>
<organism evidence="1">
    <name type="scientific">Ackermannviridae sp</name>
    <dbReference type="NCBI Taxonomy" id="2831612"/>
    <lineage>
        <taxon>Viruses</taxon>
        <taxon>Duplodnaviria</taxon>
        <taxon>Heunggongvirae</taxon>
        <taxon>Uroviricota</taxon>
        <taxon>Caudoviricetes</taxon>
        <taxon>Pantevenvirales</taxon>
        <taxon>Ackermannviridae</taxon>
    </lineage>
</organism>
<accession>A0A8S5VL64</accession>
<sequence>MTDYITFAQLADALRRCGKARTADDCKGCAYYQGPNPELCIPEMTARAAQVIELFAAEEPKKEGDPSDLRRT</sequence>
<reference evidence="1" key="1">
    <citation type="journal article" date="2021" name="Proc. Natl. Acad. Sci. U.S.A.">
        <title>A Catalog of Tens of Thousands of Viruses from Human Metagenomes Reveals Hidden Associations with Chronic Diseases.</title>
        <authorList>
            <person name="Tisza M.J."/>
            <person name="Buck C.B."/>
        </authorList>
    </citation>
    <scope>NUCLEOTIDE SEQUENCE</scope>
    <source>
        <strain evidence="1">Ct0Ba24</strain>
    </source>
</reference>
<proteinExistence type="predicted"/>
<name>A0A8S5VL64_9CAUD</name>
<protein>
    <submittedName>
        <fullName evidence="1">Uncharacterized protein</fullName>
    </submittedName>
</protein>
<evidence type="ECO:0000313" key="1">
    <source>
        <dbReference type="EMBL" id="DAG90763.1"/>
    </source>
</evidence>